<keyword evidence="4" id="KW-0813">Transport</keyword>
<sequence length="170" mass="18554">MFRTAVLRSAASVAARRSATRSFSSVVSRPALVSKSAVAPFVSRVASWNAVRGYASGSGLSKEDVEGRIMSLLAGFDKVRSLCWVSDPSNLTRCGWKQIKPTAHFANDLGLDSLDTVEVVMAIEEEFSIEIPDKDADTIHSGEYIHARFTGQLHRVDKAVEYILSQPDAH</sequence>
<dbReference type="GO" id="GO:0099128">
    <property type="term" value="C:mitochondrial [2Fe-2S] assembly complex"/>
    <property type="evidence" value="ECO:0007669"/>
    <property type="project" value="UniProtKB-ARBA"/>
</dbReference>
<keyword evidence="5 14" id="KW-0596">Phosphopantetheine</keyword>
<keyword evidence="8" id="KW-0276">Fatty acid metabolism</keyword>
<dbReference type="Pfam" id="PF00550">
    <property type="entry name" value="PP-binding"/>
    <property type="match status" value="1"/>
</dbReference>
<feature type="domain" description="Carrier" evidence="15">
    <location>
        <begin position="63"/>
        <end position="167"/>
    </location>
</feature>
<dbReference type="PANTHER" id="PTHR20863">
    <property type="entry name" value="ACYL CARRIER PROTEIN"/>
    <property type="match status" value="1"/>
</dbReference>
<evidence type="ECO:0000256" key="2">
    <source>
        <dbReference type="ARBA" id="ARBA00005194"/>
    </source>
</evidence>
<keyword evidence="12" id="KW-0496">Mitochondrion</keyword>
<proteinExistence type="inferred from homology"/>
<dbReference type="InterPro" id="IPR003231">
    <property type="entry name" value="ACP"/>
</dbReference>
<dbReference type="PROSITE" id="PS00012">
    <property type="entry name" value="PHOSPHOPANTETHEINE"/>
    <property type="match status" value="1"/>
</dbReference>
<gene>
    <name evidence="16" type="ORF">VSDG_03630</name>
</gene>
<evidence type="ECO:0000256" key="11">
    <source>
        <dbReference type="ARBA" id="ARBA00023098"/>
    </source>
</evidence>
<evidence type="ECO:0000256" key="10">
    <source>
        <dbReference type="ARBA" id="ARBA00022982"/>
    </source>
</evidence>
<dbReference type="InterPro" id="IPR036736">
    <property type="entry name" value="ACP-like_sf"/>
</dbReference>
<protein>
    <recommendedName>
        <fullName evidence="14">Acyl carrier protein</fullName>
    </recommendedName>
</protein>
<dbReference type="FunFam" id="1.10.1200.10:FF:000003">
    <property type="entry name" value="Acyl carrier protein"/>
    <property type="match status" value="1"/>
</dbReference>
<keyword evidence="9" id="KW-0809">Transit peptide</keyword>
<evidence type="ECO:0000313" key="16">
    <source>
        <dbReference type="EMBL" id="ROW00175.1"/>
    </source>
</evidence>
<evidence type="ECO:0000313" key="17">
    <source>
        <dbReference type="Proteomes" id="UP000284375"/>
    </source>
</evidence>
<evidence type="ECO:0000256" key="6">
    <source>
        <dbReference type="ARBA" id="ARBA00022516"/>
    </source>
</evidence>
<evidence type="ECO:0000256" key="8">
    <source>
        <dbReference type="ARBA" id="ARBA00022832"/>
    </source>
</evidence>
<evidence type="ECO:0000259" key="15">
    <source>
        <dbReference type="PROSITE" id="PS50075"/>
    </source>
</evidence>
<dbReference type="HAMAP" id="MF_01217">
    <property type="entry name" value="Acyl_carrier"/>
    <property type="match status" value="1"/>
</dbReference>
<dbReference type="SUPFAM" id="SSF47336">
    <property type="entry name" value="ACP-like"/>
    <property type="match status" value="1"/>
</dbReference>
<dbReference type="EMBL" id="LJZO01000009">
    <property type="protein sequence ID" value="ROW00175.1"/>
    <property type="molecule type" value="Genomic_DNA"/>
</dbReference>
<dbReference type="PANTHER" id="PTHR20863:SF28">
    <property type="entry name" value="ACYL CARRIER PROTEIN, MITOCHONDRIAL"/>
    <property type="match status" value="1"/>
</dbReference>
<dbReference type="OrthoDB" id="448946at2759"/>
<evidence type="ECO:0000256" key="3">
    <source>
        <dbReference type="ARBA" id="ARBA00010930"/>
    </source>
</evidence>
<keyword evidence="17" id="KW-1185">Reference proteome</keyword>
<comment type="subcellular location">
    <subcellularLocation>
        <location evidence="1">Mitochondrion</location>
    </subcellularLocation>
</comment>
<dbReference type="InterPro" id="IPR006162">
    <property type="entry name" value="Ppantetheine_attach_site"/>
</dbReference>
<dbReference type="GO" id="GO:0000035">
    <property type="term" value="F:acyl binding"/>
    <property type="evidence" value="ECO:0007669"/>
    <property type="project" value="TreeGrafter"/>
</dbReference>
<comment type="function">
    <text evidence="14">Carrier of the growing fatty acid chain in fatty acid biosynthesis.</text>
</comment>
<keyword evidence="13 14" id="KW-0275">Fatty acid biosynthesis</keyword>
<dbReference type="AlphaFoldDB" id="A0A423W9Y9"/>
<dbReference type="InterPro" id="IPR009081">
    <property type="entry name" value="PP-bd_ACP"/>
</dbReference>
<evidence type="ECO:0000256" key="14">
    <source>
        <dbReference type="RuleBase" id="RU000722"/>
    </source>
</evidence>
<evidence type="ECO:0000256" key="4">
    <source>
        <dbReference type="ARBA" id="ARBA00022448"/>
    </source>
</evidence>
<evidence type="ECO:0000256" key="13">
    <source>
        <dbReference type="ARBA" id="ARBA00023160"/>
    </source>
</evidence>
<dbReference type="Gene3D" id="1.10.1200.10">
    <property type="entry name" value="ACP-like"/>
    <property type="match status" value="1"/>
</dbReference>
<accession>A0A423W9Y9</accession>
<reference evidence="16 17" key="1">
    <citation type="submission" date="2015-09" db="EMBL/GenBank/DDBJ databases">
        <title>Host preference determinants of Valsa canker pathogens revealed by comparative genomics.</title>
        <authorList>
            <person name="Yin Z."/>
            <person name="Huang L."/>
        </authorList>
    </citation>
    <scope>NUCLEOTIDE SEQUENCE [LARGE SCALE GENOMIC DNA]</scope>
    <source>
        <strain evidence="16 17">YSFL</strain>
    </source>
</reference>
<keyword evidence="6 14" id="KW-0444">Lipid biosynthesis</keyword>
<evidence type="ECO:0000256" key="12">
    <source>
        <dbReference type="ARBA" id="ARBA00023128"/>
    </source>
</evidence>
<name>A0A423W9Y9_CYTCH</name>
<evidence type="ECO:0000256" key="1">
    <source>
        <dbReference type="ARBA" id="ARBA00004173"/>
    </source>
</evidence>
<keyword evidence="10" id="KW-0249">Electron transport</keyword>
<evidence type="ECO:0000256" key="9">
    <source>
        <dbReference type="ARBA" id="ARBA00022946"/>
    </source>
</evidence>
<organism evidence="16 17">
    <name type="scientific">Cytospora chrysosperma</name>
    <name type="common">Cytospora canker fungus</name>
    <name type="synonym">Sphaeria chrysosperma</name>
    <dbReference type="NCBI Taxonomy" id="252740"/>
    <lineage>
        <taxon>Eukaryota</taxon>
        <taxon>Fungi</taxon>
        <taxon>Dikarya</taxon>
        <taxon>Ascomycota</taxon>
        <taxon>Pezizomycotina</taxon>
        <taxon>Sordariomycetes</taxon>
        <taxon>Sordariomycetidae</taxon>
        <taxon>Diaporthales</taxon>
        <taxon>Cytosporaceae</taxon>
        <taxon>Cytospora</taxon>
    </lineage>
</organism>
<dbReference type="STRING" id="252740.A0A423W9Y9"/>
<dbReference type="PROSITE" id="PS50075">
    <property type="entry name" value="CARRIER"/>
    <property type="match status" value="1"/>
</dbReference>
<comment type="pathway">
    <text evidence="2">Lipid metabolism; fatty acid biosynthesis.</text>
</comment>
<keyword evidence="11" id="KW-0443">Lipid metabolism</keyword>
<dbReference type="Proteomes" id="UP000284375">
    <property type="component" value="Unassembled WGS sequence"/>
</dbReference>
<evidence type="ECO:0000256" key="7">
    <source>
        <dbReference type="ARBA" id="ARBA00022553"/>
    </source>
</evidence>
<comment type="caution">
    <text evidence="16">The sequence shown here is derived from an EMBL/GenBank/DDBJ whole genome shotgun (WGS) entry which is preliminary data.</text>
</comment>
<evidence type="ECO:0000256" key="5">
    <source>
        <dbReference type="ARBA" id="ARBA00022450"/>
    </source>
</evidence>
<keyword evidence="7" id="KW-0597">Phosphoprotein</keyword>
<comment type="similarity">
    <text evidence="3">Belongs to the acyl carrier protein (ACP) family.</text>
</comment>
<dbReference type="GO" id="GO:0000036">
    <property type="term" value="F:acyl carrier activity"/>
    <property type="evidence" value="ECO:0007669"/>
    <property type="project" value="TreeGrafter"/>
</dbReference>